<keyword evidence="3" id="KW-1185">Reference proteome</keyword>
<feature type="compositionally biased region" description="Polar residues" evidence="1">
    <location>
        <begin position="842"/>
        <end position="851"/>
    </location>
</feature>
<sequence>MILPSLRMGLYLVWKNKETKSLFLPQNILKKFIKNPLKAVARIKELVGEDDILNYEVIVTLSEDKYTKQAYSLLIVQNIHMILESNEQTDVIIYKPRDNFSDRLLKVPDVFQDQLRIDSTVGQIEVFLQFIQHKGTQNIRDKLYQINFNQNTYNKLMDEIRDLLYFLYDFKFFETYDILNESSVFMSKRLTIASSVSSSTESEYIQDDDLNSRDISPNESQIEDIIKDKIILEQQSEYDKRTKQKCSQQYNQEGNDHQRKLSIIVEETNESLGLSFDHRIYPDEQSYIEEKAEDNYATSFDIIQLQNCERKQKQKAIENSIVKQSPVPIIPNISINFPIKSRQLSNQPKSQTQISQVCQEIQSEPIVQRYSDFIQCNLWPNPSLSQTFQFIIDAKPVIFQEGIQNQIKLLKNRSLSKKYLLGSLFQSKNHRNRKTVLGLQTTHSAPKLRELEKSLFNMPRQLKPDQEEYKIVIEQTDQSVKNGSEQSFMEIPEISVTQSQHQLTQFHRRSVSRKTEEGKLSIISQNQSKFSSQCEQFLMMSPQESRIKTERNTYTQKHTTPPSGEFKNYLDTEMDLISEQKVEEEKVNHQKNLNPNQQDDSEAQSLIMILSPSDAQYPPNESNPISAFDCKEPLNEINLNNKTNVYEMVVDPSVKFKSIQNSGAKQSVIHHKRNFNSVNYEEVRTNSRLREEQEAIKQKQQIDQDRKEKILQSVKSGKFVIKSKKSTQSGRMKYKQVNSTISDTNVSEYKSSMINQSIKDNITIISSINNDQINHNSQNNKQSRDNSMNESNVMCKHCKGTNWNQKYNMPCSNCVDTPLLSARKVEKSFKRKKNMDYPRQMSHPQSNQNNE</sequence>
<protein>
    <submittedName>
        <fullName evidence="2">Uncharacterized protein</fullName>
    </submittedName>
</protein>
<accession>A0A078AYT1</accession>
<evidence type="ECO:0000313" key="2">
    <source>
        <dbReference type="EMBL" id="CDW85928.1"/>
    </source>
</evidence>
<gene>
    <name evidence="2" type="primary">Contig11069.g11838</name>
    <name evidence="2" type="ORF">STYLEM_15018</name>
</gene>
<proteinExistence type="predicted"/>
<organism evidence="2 3">
    <name type="scientific">Stylonychia lemnae</name>
    <name type="common">Ciliate</name>
    <dbReference type="NCBI Taxonomy" id="5949"/>
    <lineage>
        <taxon>Eukaryota</taxon>
        <taxon>Sar</taxon>
        <taxon>Alveolata</taxon>
        <taxon>Ciliophora</taxon>
        <taxon>Intramacronucleata</taxon>
        <taxon>Spirotrichea</taxon>
        <taxon>Stichotrichia</taxon>
        <taxon>Sporadotrichida</taxon>
        <taxon>Oxytrichidae</taxon>
        <taxon>Stylonychinae</taxon>
        <taxon>Stylonychia</taxon>
    </lineage>
</organism>
<evidence type="ECO:0000313" key="3">
    <source>
        <dbReference type="Proteomes" id="UP000039865"/>
    </source>
</evidence>
<evidence type="ECO:0000256" key="1">
    <source>
        <dbReference type="SAM" id="MobiDB-lite"/>
    </source>
</evidence>
<dbReference type="EMBL" id="CCKQ01014176">
    <property type="protein sequence ID" value="CDW85928.1"/>
    <property type="molecule type" value="Genomic_DNA"/>
</dbReference>
<dbReference type="InParanoid" id="A0A078AYT1"/>
<dbReference type="Proteomes" id="UP000039865">
    <property type="component" value="Unassembled WGS sequence"/>
</dbReference>
<reference evidence="2 3" key="1">
    <citation type="submission" date="2014-06" db="EMBL/GenBank/DDBJ databases">
        <authorList>
            <person name="Swart Estienne"/>
        </authorList>
    </citation>
    <scope>NUCLEOTIDE SEQUENCE [LARGE SCALE GENOMIC DNA]</scope>
    <source>
        <strain evidence="2 3">130c</strain>
    </source>
</reference>
<name>A0A078AYT1_STYLE</name>
<feature type="region of interest" description="Disordered" evidence="1">
    <location>
        <begin position="830"/>
        <end position="851"/>
    </location>
</feature>
<dbReference type="AlphaFoldDB" id="A0A078AYT1"/>